<evidence type="ECO:0000313" key="2">
    <source>
        <dbReference type="EMBL" id="TQD88932.1"/>
    </source>
</evidence>
<dbReference type="Proteomes" id="UP000315295">
    <property type="component" value="Unassembled WGS sequence"/>
</dbReference>
<accession>A0A540LRP8</accession>
<dbReference type="AlphaFoldDB" id="A0A540LRP8"/>
<dbReference type="EMBL" id="VIEB01000495">
    <property type="protein sequence ID" value="TQD88932.1"/>
    <property type="molecule type" value="Genomic_DNA"/>
</dbReference>
<gene>
    <name evidence="2" type="ORF">C1H46_025524</name>
</gene>
<dbReference type="STRING" id="106549.A0A540LRP8"/>
<feature type="compositionally biased region" description="Basic residues" evidence="1">
    <location>
        <begin position="81"/>
        <end position="90"/>
    </location>
</feature>
<reference evidence="2 3" key="1">
    <citation type="journal article" date="2019" name="G3 (Bethesda)">
        <title>Sequencing of a Wild Apple (Malus baccata) Genome Unravels the Differences Between Cultivated and Wild Apple Species Regarding Disease Resistance and Cold Tolerance.</title>
        <authorList>
            <person name="Chen X."/>
        </authorList>
    </citation>
    <scope>NUCLEOTIDE SEQUENCE [LARGE SCALE GENOMIC DNA]</scope>
    <source>
        <strain evidence="3">cv. Shandingzi</strain>
        <tissue evidence="2">Leaves</tissue>
    </source>
</reference>
<feature type="region of interest" description="Disordered" evidence="1">
    <location>
        <begin position="35"/>
        <end position="90"/>
    </location>
</feature>
<evidence type="ECO:0000313" key="3">
    <source>
        <dbReference type="Proteomes" id="UP000315295"/>
    </source>
</evidence>
<keyword evidence="3" id="KW-1185">Reference proteome</keyword>
<protein>
    <submittedName>
        <fullName evidence="2">Uncharacterized protein</fullName>
    </submittedName>
</protein>
<evidence type="ECO:0000256" key="1">
    <source>
        <dbReference type="SAM" id="MobiDB-lite"/>
    </source>
</evidence>
<feature type="compositionally biased region" description="Basic and acidic residues" evidence="1">
    <location>
        <begin position="67"/>
        <end position="76"/>
    </location>
</feature>
<feature type="compositionally biased region" description="Polar residues" evidence="1">
    <location>
        <begin position="46"/>
        <end position="60"/>
    </location>
</feature>
<name>A0A540LRP8_MALBA</name>
<proteinExistence type="predicted"/>
<sequence length="90" mass="10123">MAAVHHSMVWDQLDDGKFRFGDELMENLFGYSTIKNQSSERKNHLPSASSKPNSCPNTSGFHPRSSKVSEHRDSAKVSRNLSKRNCKCSP</sequence>
<organism evidence="2 3">
    <name type="scientific">Malus baccata</name>
    <name type="common">Siberian crab apple</name>
    <name type="synonym">Pyrus baccata</name>
    <dbReference type="NCBI Taxonomy" id="106549"/>
    <lineage>
        <taxon>Eukaryota</taxon>
        <taxon>Viridiplantae</taxon>
        <taxon>Streptophyta</taxon>
        <taxon>Embryophyta</taxon>
        <taxon>Tracheophyta</taxon>
        <taxon>Spermatophyta</taxon>
        <taxon>Magnoliopsida</taxon>
        <taxon>eudicotyledons</taxon>
        <taxon>Gunneridae</taxon>
        <taxon>Pentapetalae</taxon>
        <taxon>rosids</taxon>
        <taxon>fabids</taxon>
        <taxon>Rosales</taxon>
        <taxon>Rosaceae</taxon>
        <taxon>Amygdaloideae</taxon>
        <taxon>Maleae</taxon>
        <taxon>Malus</taxon>
    </lineage>
</organism>
<comment type="caution">
    <text evidence="2">The sequence shown here is derived from an EMBL/GenBank/DDBJ whole genome shotgun (WGS) entry which is preliminary data.</text>
</comment>